<evidence type="ECO:0000256" key="1">
    <source>
        <dbReference type="ARBA" id="ARBA00007164"/>
    </source>
</evidence>
<feature type="signal peptide" evidence="12">
    <location>
        <begin position="1"/>
        <end position="35"/>
    </location>
</feature>
<feature type="transmembrane region" description="Helical" evidence="11">
    <location>
        <begin position="403"/>
        <end position="425"/>
    </location>
</feature>
<dbReference type="OrthoDB" id="3663940at2"/>
<feature type="active site" description="Acyl-ester intermediate" evidence="7">
    <location>
        <position position="131"/>
    </location>
</feature>
<dbReference type="GO" id="GO:0071555">
    <property type="term" value="P:cell wall organization"/>
    <property type="evidence" value="ECO:0007669"/>
    <property type="project" value="UniProtKB-KW"/>
</dbReference>
<evidence type="ECO:0000256" key="5">
    <source>
        <dbReference type="ARBA" id="ARBA00022984"/>
    </source>
</evidence>
<evidence type="ECO:0000313" key="14">
    <source>
        <dbReference type="EMBL" id="GAC69833.1"/>
    </source>
</evidence>
<feature type="compositionally biased region" description="Pro residues" evidence="10">
    <location>
        <begin position="67"/>
        <end position="76"/>
    </location>
</feature>
<name>M0QMN9_9ACTN</name>
<gene>
    <name evidence="14" type="primary">dac</name>
    <name evidence="14" type="ORF">GS4_28_00820</name>
</gene>
<reference evidence="14 15" key="1">
    <citation type="submission" date="2013-01" db="EMBL/GenBank/DDBJ databases">
        <title>Whole genome shotgun sequence of Gordonia soli NBRC 108243.</title>
        <authorList>
            <person name="Isaki-Nakamura S."/>
            <person name="Hosoyama A."/>
            <person name="Tsuchikane K."/>
            <person name="Ando Y."/>
            <person name="Baba S."/>
            <person name="Ohji S."/>
            <person name="Hamada M."/>
            <person name="Tamura T."/>
            <person name="Yamazoe A."/>
            <person name="Yamazaki S."/>
            <person name="Fujita N."/>
        </authorList>
    </citation>
    <scope>NUCLEOTIDE SEQUENCE [LARGE SCALE GENOMIC DNA]</scope>
    <source>
        <strain evidence="14 15">NBRC 108243</strain>
    </source>
</reference>
<feature type="domain" description="Peptidase S11 D-alanyl-D-alanine carboxypeptidase A N-terminal" evidence="13">
    <location>
        <begin position="100"/>
        <end position="329"/>
    </location>
</feature>
<feature type="binding site" evidence="8">
    <location>
        <position position="302"/>
    </location>
    <ligand>
        <name>substrate</name>
    </ligand>
</feature>
<feature type="chain" id="PRO_5004005027" evidence="12">
    <location>
        <begin position="36"/>
        <end position="431"/>
    </location>
</feature>
<evidence type="ECO:0000256" key="4">
    <source>
        <dbReference type="ARBA" id="ARBA00022960"/>
    </source>
</evidence>
<feature type="region of interest" description="Disordered" evidence="10">
    <location>
        <begin position="39"/>
        <end position="86"/>
    </location>
</feature>
<dbReference type="GO" id="GO:0006508">
    <property type="term" value="P:proteolysis"/>
    <property type="evidence" value="ECO:0007669"/>
    <property type="project" value="InterPro"/>
</dbReference>
<protein>
    <submittedName>
        <fullName evidence="14">D-alanyl-D-alanine carboxypeptidase</fullName>
    </submittedName>
</protein>
<dbReference type="AlphaFoldDB" id="M0QMN9"/>
<dbReference type="PANTHER" id="PTHR21581:SF33">
    <property type="entry name" value="D-ALANYL-D-ALANINE CARBOXYPEPTIDASE DACB"/>
    <property type="match status" value="1"/>
</dbReference>
<evidence type="ECO:0000256" key="12">
    <source>
        <dbReference type="SAM" id="SignalP"/>
    </source>
</evidence>
<dbReference type="SUPFAM" id="SSF56601">
    <property type="entry name" value="beta-lactamase/transpeptidase-like"/>
    <property type="match status" value="1"/>
</dbReference>
<evidence type="ECO:0000256" key="10">
    <source>
        <dbReference type="SAM" id="MobiDB-lite"/>
    </source>
</evidence>
<dbReference type="PANTHER" id="PTHR21581">
    <property type="entry name" value="D-ALANYL-D-ALANINE CARBOXYPEPTIDASE"/>
    <property type="match status" value="1"/>
</dbReference>
<evidence type="ECO:0000256" key="6">
    <source>
        <dbReference type="ARBA" id="ARBA00023316"/>
    </source>
</evidence>
<keyword evidence="5" id="KW-0573">Peptidoglycan synthesis</keyword>
<keyword evidence="3" id="KW-0378">Hydrolase</keyword>
<dbReference type="InterPro" id="IPR018044">
    <property type="entry name" value="Peptidase_S11"/>
</dbReference>
<proteinExistence type="inferred from homology"/>
<keyword evidence="4" id="KW-0133">Cell shape</keyword>
<dbReference type="Pfam" id="PF00768">
    <property type="entry name" value="Peptidase_S11"/>
    <property type="match status" value="1"/>
</dbReference>
<dbReference type="InterPro" id="IPR001967">
    <property type="entry name" value="Peptidase_S11_N"/>
</dbReference>
<feature type="compositionally biased region" description="Polar residues" evidence="10">
    <location>
        <begin position="381"/>
        <end position="400"/>
    </location>
</feature>
<dbReference type="RefSeq" id="WP_007623275.1">
    <property type="nucleotide sequence ID" value="NZ_BANX01000028.1"/>
</dbReference>
<keyword evidence="11" id="KW-0812">Transmembrane</keyword>
<evidence type="ECO:0000256" key="8">
    <source>
        <dbReference type="PIRSR" id="PIRSR618044-2"/>
    </source>
</evidence>
<keyword evidence="14" id="KW-0121">Carboxypeptidase</keyword>
<evidence type="ECO:0000256" key="3">
    <source>
        <dbReference type="ARBA" id="ARBA00022801"/>
    </source>
</evidence>
<comment type="caution">
    <text evidence="14">The sequence shown here is derived from an EMBL/GenBank/DDBJ whole genome shotgun (WGS) entry which is preliminary data.</text>
</comment>
<evidence type="ECO:0000313" key="15">
    <source>
        <dbReference type="Proteomes" id="UP000011666"/>
    </source>
</evidence>
<evidence type="ECO:0000256" key="9">
    <source>
        <dbReference type="RuleBase" id="RU004016"/>
    </source>
</evidence>
<keyword evidence="14" id="KW-0645">Protease</keyword>
<organism evidence="14 15">
    <name type="scientific">Gordonia soli NBRC 108243</name>
    <dbReference type="NCBI Taxonomy" id="1223545"/>
    <lineage>
        <taxon>Bacteria</taxon>
        <taxon>Bacillati</taxon>
        <taxon>Actinomycetota</taxon>
        <taxon>Actinomycetes</taxon>
        <taxon>Mycobacteriales</taxon>
        <taxon>Gordoniaceae</taxon>
        <taxon>Gordonia</taxon>
    </lineage>
</organism>
<dbReference type="Proteomes" id="UP000011666">
    <property type="component" value="Unassembled WGS sequence"/>
</dbReference>
<keyword evidence="15" id="KW-1185">Reference proteome</keyword>
<keyword evidence="6" id="KW-0961">Cell wall biogenesis/degradation</keyword>
<dbReference type="Gene3D" id="3.40.710.10">
    <property type="entry name" value="DD-peptidase/beta-lactamase superfamily"/>
    <property type="match status" value="1"/>
</dbReference>
<dbReference type="eggNOG" id="COG1686">
    <property type="taxonomic scope" value="Bacteria"/>
</dbReference>
<sequence>MSHHSPRSGARVITAILVTVIIGALAGIGAAPTHAAPVPTPATDHCPHKVGTPPPVDTSEVVAPGSTTPPPLPVPESPRGGSRLAGCGVVHDPAAGALPRDLTSSGWLIADLDSGDVIAAKDPHGRYRPASTIKVLLALVAIDELELDTTVEATDEDWMAEGDSCGMGPRGKYTNRQLLTGLIVVSGNDCATALARELGGREQTLAKMNTKARELGALDTRAASPSGLDAPGMSSSPYDLAVIFRAAMRDDLFRELIALPTYRFPGYPRRLDVPEDKDHPAYLMQTSNHMLLDGYPGMIGGKTGYTDDARKTFVGAVQRDGRTLVIVQMFGLTYEGNSYWDQAARMIDYGFHSPAGTRVGSLDTDSGDAAAARQDTGDTVAPTTNPAAAQRASTHSDTGPSSWPMRLLVGLGLTVIALILLSVGLGRFSRR</sequence>
<dbReference type="GO" id="GO:0008360">
    <property type="term" value="P:regulation of cell shape"/>
    <property type="evidence" value="ECO:0007669"/>
    <property type="project" value="UniProtKB-KW"/>
</dbReference>
<evidence type="ECO:0000259" key="13">
    <source>
        <dbReference type="Pfam" id="PF00768"/>
    </source>
</evidence>
<feature type="region of interest" description="Disordered" evidence="10">
    <location>
        <begin position="360"/>
        <end position="400"/>
    </location>
</feature>
<evidence type="ECO:0000256" key="2">
    <source>
        <dbReference type="ARBA" id="ARBA00022729"/>
    </source>
</evidence>
<evidence type="ECO:0000256" key="7">
    <source>
        <dbReference type="PIRSR" id="PIRSR618044-1"/>
    </source>
</evidence>
<dbReference type="STRING" id="1223545.GS4_28_00820"/>
<dbReference type="PRINTS" id="PR00725">
    <property type="entry name" value="DADACBPTASE1"/>
</dbReference>
<dbReference type="EMBL" id="BANX01000028">
    <property type="protein sequence ID" value="GAC69833.1"/>
    <property type="molecule type" value="Genomic_DNA"/>
</dbReference>
<accession>M0QMN9</accession>
<dbReference type="GO" id="GO:0009252">
    <property type="term" value="P:peptidoglycan biosynthetic process"/>
    <property type="evidence" value="ECO:0007669"/>
    <property type="project" value="UniProtKB-KW"/>
</dbReference>
<keyword evidence="2 12" id="KW-0732">Signal</keyword>
<feature type="active site" description="Proton acceptor" evidence="7">
    <location>
        <position position="134"/>
    </location>
</feature>
<keyword evidence="11" id="KW-0472">Membrane</keyword>
<dbReference type="InterPro" id="IPR012338">
    <property type="entry name" value="Beta-lactam/transpept-like"/>
</dbReference>
<dbReference type="GO" id="GO:0009002">
    <property type="term" value="F:serine-type D-Ala-D-Ala carboxypeptidase activity"/>
    <property type="evidence" value="ECO:0007669"/>
    <property type="project" value="InterPro"/>
</dbReference>
<comment type="similarity">
    <text evidence="1 9">Belongs to the peptidase S11 family.</text>
</comment>
<keyword evidence="11" id="KW-1133">Transmembrane helix</keyword>
<evidence type="ECO:0000256" key="11">
    <source>
        <dbReference type="SAM" id="Phobius"/>
    </source>
</evidence>
<feature type="active site" evidence="7">
    <location>
        <position position="186"/>
    </location>
</feature>